<sequence>MTKPAPAKPVPVKPAPAKPFSLRPALVWAHRILGLSTALFLVVAGLTGSVLAFHHELDEWLNPSAYRATAVGTPLSPDALARAVEARHPEGRVWYMALAPAGHPADVAAMGPIDPATGEAMDIPADSFQVDPVSGEVLAARLWGACCFSALKVMPFLYEFHHNLSLPGVYGVLFMGVVALLWLVDGFVGFALTLPRGRPFLAKWRPAFTIKGGSAFRLNLDWHRAAGLWLFAVLIALALSSVAMNLRQEVVEPVVGLFSKLTPTPFSGAPLAPLRERTLPFDTVLEAGLKEARARGWQDPASEIFYSPHYGVFGVAFGDHDDPLDTRWLYFDGATGAFRSANLPGVGSAGDVFLQLQFPIHSGRVFGLTGRIIIAVMGVVIAGLAITGVAVWWMKRKGRVGRKGKAKAAAARTRVMPAE</sequence>
<proteinExistence type="predicted"/>
<feature type="transmembrane region" description="Helical" evidence="1">
    <location>
        <begin position="226"/>
        <end position="246"/>
    </location>
</feature>
<dbReference type="Pfam" id="PF03929">
    <property type="entry name" value="PepSY_TM"/>
    <property type="match status" value="1"/>
</dbReference>
<gene>
    <name evidence="2" type="ORF">V5F30_16725</name>
</gene>
<feature type="transmembrane region" description="Helical" evidence="1">
    <location>
        <begin position="372"/>
        <end position="393"/>
    </location>
</feature>
<feature type="transmembrane region" description="Helical" evidence="1">
    <location>
        <begin position="170"/>
        <end position="194"/>
    </location>
</feature>
<protein>
    <submittedName>
        <fullName evidence="2">PepSY-associated TM helix domain-containing protein</fullName>
    </submittedName>
</protein>
<keyword evidence="1" id="KW-1133">Transmembrane helix</keyword>
<evidence type="ECO:0000313" key="3">
    <source>
        <dbReference type="Proteomes" id="UP001604043"/>
    </source>
</evidence>
<keyword evidence="1" id="KW-0472">Membrane</keyword>
<evidence type="ECO:0000313" key="2">
    <source>
        <dbReference type="EMBL" id="MFG1253856.1"/>
    </source>
</evidence>
<dbReference type="PANTHER" id="PTHR34219:SF5">
    <property type="entry name" value="BLR4505 PROTEIN"/>
    <property type="match status" value="1"/>
</dbReference>
<dbReference type="RefSeq" id="WP_394009778.1">
    <property type="nucleotide sequence ID" value="NZ_JBAFUR010000004.1"/>
</dbReference>
<reference evidence="2 3" key="1">
    <citation type="submission" date="2024-02" db="EMBL/GenBank/DDBJ databases">
        <title>Expansion and revision of Xanthobacter and proposal of Roseixanthobacter gen. nov.</title>
        <authorList>
            <person name="Soltysiak M.P.M."/>
            <person name="Jalihal A."/>
            <person name="Ory A."/>
            <person name="Chrisophersen C."/>
            <person name="Lee A.D."/>
            <person name="Boulton J."/>
            <person name="Springer M."/>
        </authorList>
    </citation>
    <scope>NUCLEOTIDE SEQUENCE [LARGE SCALE GENOMIC DNA]</scope>
    <source>
        <strain evidence="2 3">CB5</strain>
    </source>
</reference>
<dbReference type="Proteomes" id="UP001604043">
    <property type="component" value="Unassembled WGS sequence"/>
</dbReference>
<dbReference type="PANTHER" id="PTHR34219">
    <property type="entry name" value="IRON-REGULATED INNER MEMBRANE PROTEIN-RELATED"/>
    <property type="match status" value="1"/>
</dbReference>
<organism evidence="2 3">
    <name type="scientific">Xanthobacter aminoxidans</name>
    <dbReference type="NCBI Taxonomy" id="186280"/>
    <lineage>
        <taxon>Bacteria</taxon>
        <taxon>Pseudomonadati</taxon>
        <taxon>Pseudomonadota</taxon>
        <taxon>Alphaproteobacteria</taxon>
        <taxon>Hyphomicrobiales</taxon>
        <taxon>Xanthobacteraceae</taxon>
        <taxon>Xanthobacter</taxon>
    </lineage>
</organism>
<dbReference type="InterPro" id="IPR005625">
    <property type="entry name" value="PepSY-ass_TM"/>
</dbReference>
<keyword evidence="1" id="KW-0812">Transmembrane</keyword>
<name>A0ABW6ZJ55_9HYPH</name>
<evidence type="ECO:0000256" key="1">
    <source>
        <dbReference type="SAM" id="Phobius"/>
    </source>
</evidence>
<dbReference type="EMBL" id="JBAFUR010000004">
    <property type="protein sequence ID" value="MFG1253856.1"/>
    <property type="molecule type" value="Genomic_DNA"/>
</dbReference>
<keyword evidence="3" id="KW-1185">Reference proteome</keyword>
<comment type="caution">
    <text evidence="2">The sequence shown here is derived from an EMBL/GenBank/DDBJ whole genome shotgun (WGS) entry which is preliminary data.</text>
</comment>
<feature type="transmembrane region" description="Helical" evidence="1">
    <location>
        <begin position="32"/>
        <end position="53"/>
    </location>
</feature>
<accession>A0ABW6ZJ55</accession>